<dbReference type="RefSeq" id="WP_015955174.1">
    <property type="nucleotide sequence ID" value="NC_011729.1"/>
</dbReference>
<dbReference type="eggNOG" id="ENOG502ZC6Z">
    <property type="taxonomic scope" value="Bacteria"/>
</dbReference>
<dbReference type="AlphaFoldDB" id="B7KCM6"/>
<reference evidence="3" key="1">
    <citation type="journal article" date="2011" name="MBio">
        <title>Novel metabolic attributes of the genus Cyanothece, comprising a group of unicellular nitrogen-fixing Cyanobacteria.</title>
        <authorList>
            <person name="Bandyopadhyay A."/>
            <person name="Elvitigala T."/>
            <person name="Welsh E."/>
            <person name="Stockel J."/>
            <person name="Liberton M."/>
            <person name="Min H."/>
            <person name="Sherman L.A."/>
            <person name="Pakrasi H.B."/>
        </authorList>
    </citation>
    <scope>NUCLEOTIDE SEQUENCE [LARGE SCALE GENOMIC DNA]</scope>
    <source>
        <strain evidence="3">PCC 7424</strain>
    </source>
</reference>
<dbReference type="Proteomes" id="UP000002384">
    <property type="component" value="Chromosome"/>
</dbReference>
<proteinExistence type="predicted"/>
<dbReference type="OrthoDB" id="494834at2"/>
<keyword evidence="1" id="KW-0472">Membrane</keyword>
<feature type="transmembrane region" description="Helical" evidence="1">
    <location>
        <begin position="20"/>
        <end position="41"/>
    </location>
</feature>
<dbReference type="EMBL" id="CP001291">
    <property type="protein sequence ID" value="ACK71577.1"/>
    <property type="molecule type" value="Genomic_DNA"/>
</dbReference>
<keyword evidence="1" id="KW-0812">Transmembrane</keyword>
<dbReference type="KEGG" id="cyc:PCC7424_3175"/>
<protein>
    <submittedName>
        <fullName evidence="2">Uncharacterized protein</fullName>
    </submittedName>
</protein>
<accession>B7KCM6</accession>
<evidence type="ECO:0000313" key="2">
    <source>
        <dbReference type="EMBL" id="ACK71577.1"/>
    </source>
</evidence>
<sequence length="234" mass="26945">MLKFKNRVRLSQPDHQKKNILLLLGIGTFCFNLFALLLIVFNSSMVQQLSRQLTPQVLVELLDGRAITADSEPNLQRQPQTIRRFVGETLTFMLTTSSEQPPATIWEVSSDLLMTDFQNQFYQEFFTKNLDKSLRSNNQEPERIFVIQTISQPVEIAPGKWKVEIFANQLIFSNSNNLGKSIPFNQQILVRAVEKPAISRPDNPVSWHLVAYRLGEARLQIYKICGLEDKKCFE</sequence>
<dbReference type="HOGENOM" id="CLU_094546_0_0_3"/>
<dbReference type="STRING" id="65393.PCC7424_3175"/>
<name>B7KCM6_GLOC7</name>
<keyword evidence="1" id="KW-1133">Transmembrane helix</keyword>
<gene>
    <name evidence="2" type="ordered locus">PCC7424_3175</name>
</gene>
<keyword evidence="3" id="KW-1185">Reference proteome</keyword>
<organism evidence="2 3">
    <name type="scientific">Gloeothece citriformis (strain PCC 7424)</name>
    <name type="common">Cyanothece sp. (strain PCC 7424)</name>
    <dbReference type="NCBI Taxonomy" id="65393"/>
    <lineage>
        <taxon>Bacteria</taxon>
        <taxon>Bacillati</taxon>
        <taxon>Cyanobacteriota</taxon>
        <taxon>Cyanophyceae</taxon>
        <taxon>Oscillatoriophycideae</taxon>
        <taxon>Chroococcales</taxon>
        <taxon>Aphanothecaceae</taxon>
        <taxon>Gloeothece</taxon>
        <taxon>Gloeothece citriformis</taxon>
    </lineage>
</organism>
<evidence type="ECO:0000313" key="3">
    <source>
        <dbReference type="Proteomes" id="UP000002384"/>
    </source>
</evidence>
<evidence type="ECO:0000256" key="1">
    <source>
        <dbReference type="SAM" id="Phobius"/>
    </source>
</evidence>